<evidence type="ECO:0000256" key="3">
    <source>
        <dbReference type="ARBA" id="ARBA00022723"/>
    </source>
</evidence>
<dbReference type="PANTHER" id="PTHR33751:SF9">
    <property type="entry name" value="CYTOCHROME C4"/>
    <property type="match status" value="1"/>
</dbReference>
<dbReference type="InterPro" id="IPR050597">
    <property type="entry name" value="Cytochrome_c_Oxidase_Subunit"/>
</dbReference>
<feature type="domain" description="Cytochrome c" evidence="9">
    <location>
        <begin position="113"/>
        <end position="292"/>
    </location>
</feature>
<dbReference type="PANTHER" id="PTHR33751">
    <property type="entry name" value="CBB3-TYPE CYTOCHROME C OXIDASE SUBUNIT FIXP"/>
    <property type="match status" value="1"/>
</dbReference>
<evidence type="ECO:0000256" key="8">
    <source>
        <dbReference type="SAM" id="Phobius"/>
    </source>
</evidence>
<dbReference type="Gene3D" id="1.10.760.10">
    <property type="entry name" value="Cytochrome c-like domain"/>
    <property type="match status" value="2"/>
</dbReference>
<reference evidence="10" key="1">
    <citation type="submission" date="2022-05" db="EMBL/GenBank/DDBJ databases">
        <authorList>
            <person name="Jo J.-H."/>
            <person name="Im W.-T."/>
        </authorList>
    </citation>
    <scope>NUCLEOTIDE SEQUENCE</scope>
    <source>
        <strain evidence="10">RG327</strain>
    </source>
</reference>
<dbReference type="Pfam" id="PF13442">
    <property type="entry name" value="Cytochrome_CBB3"/>
    <property type="match status" value="1"/>
</dbReference>
<feature type="transmembrane region" description="Helical" evidence="8">
    <location>
        <begin position="35"/>
        <end position="58"/>
    </location>
</feature>
<dbReference type="EMBL" id="JAMGBC010000001">
    <property type="protein sequence ID" value="MCL6679528.1"/>
    <property type="molecule type" value="Genomic_DNA"/>
</dbReference>
<dbReference type="PROSITE" id="PS51007">
    <property type="entry name" value="CYTC"/>
    <property type="match status" value="1"/>
</dbReference>
<protein>
    <submittedName>
        <fullName evidence="10">Cytochrome c4</fullName>
    </submittedName>
</protein>
<evidence type="ECO:0000256" key="6">
    <source>
        <dbReference type="PROSITE-ProRule" id="PRU00433"/>
    </source>
</evidence>
<organism evidence="10 11">
    <name type="scientific">Sphingomonas anseongensis</name>
    <dbReference type="NCBI Taxonomy" id="2908207"/>
    <lineage>
        <taxon>Bacteria</taxon>
        <taxon>Pseudomonadati</taxon>
        <taxon>Pseudomonadota</taxon>
        <taxon>Alphaproteobacteria</taxon>
        <taxon>Sphingomonadales</taxon>
        <taxon>Sphingomonadaceae</taxon>
        <taxon>Sphingomonas</taxon>
    </lineage>
</organism>
<evidence type="ECO:0000256" key="1">
    <source>
        <dbReference type="ARBA" id="ARBA00022448"/>
    </source>
</evidence>
<sequence length="292" mass="30829">MARKPAPKATKSRSPKKSPAGAPPAHHVLDRPWRVWATAVIVLALGVAGLLGFVIVPAGQRENAGLSMGHAMGRAAGLEAGSPAVVQPVSTARAIPVSTVSWDPEIMSILASGNTRRGADLAAQTCVACHGDKGISQTNFPSLAGQSSYAIYKQLHDFRSGARINPQMSPVAKALSPADLAATAAFYSNASKEYAALGTREYVGEAAVDRLAREGDSRRRIPACLACHINGAGGPIETPVITGQSKDYILKQLNDFASGARKNDVYGRMREISTKLTPQEREALARYFEGTI</sequence>
<accession>A0ABT0RH10</accession>
<evidence type="ECO:0000256" key="5">
    <source>
        <dbReference type="ARBA" id="ARBA00023004"/>
    </source>
</evidence>
<keyword evidence="4" id="KW-0249">Electron transport</keyword>
<comment type="caution">
    <text evidence="10">The sequence shown here is derived from an EMBL/GenBank/DDBJ whole genome shotgun (WGS) entry which is preliminary data.</text>
</comment>
<name>A0ABT0RH10_9SPHN</name>
<dbReference type="Proteomes" id="UP001165343">
    <property type="component" value="Unassembled WGS sequence"/>
</dbReference>
<keyword evidence="11" id="KW-1185">Reference proteome</keyword>
<keyword evidence="8" id="KW-0812">Transmembrane</keyword>
<dbReference type="InterPro" id="IPR036909">
    <property type="entry name" value="Cyt_c-like_dom_sf"/>
</dbReference>
<feature type="compositionally biased region" description="Basic residues" evidence="7">
    <location>
        <begin position="1"/>
        <end position="16"/>
    </location>
</feature>
<proteinExistence type="predicted"/>
<keyword evidence="5 6" id="KW-0408">Iron</keyword>
<dbReference type="SUPFAM" id="SSF46626">
    <property type="entry name" value="Cytochrome c"/>
    <property type="match status" value="2"/>
</dbReference>
<keyword evidence="2 6" id="KW-0349">Heme</keyword>
<evidence type="ECO:0000259" key="9">
    <source>
        <dbReference type="PROSITE" id="PS51007"/>
    </source>
</evidence>
<dbReference type="InterPro" id="IPR009056">
    <property type="entry name" value="Cyt_c-like_dom"/>
</dbReference>
<evidence type="ECO:0000313" key="11">
    <source>
        <dbReference type="Proteomes" id="UP001165343"/>
    </source>
</evidence>
<evidence type="ECO:0000313" key="10">
    <source>
        <dbReference type="EMBL" id="MCL6679528.1"/>
    </source>
</evidence>
<evidence type="ECO:0000256" key="7">
    <source>
        <dbReference type="SAM" id="MobiDB-lite"/>
    </source>
</evidence>
<dbReference type="RefSeq" id="WP_249868420.1">
    <property type="nucleotide sequence ID" value="NZ_JAMGBC010000001.1"/>
</dbReference>
<keyword evidence="8" id="KW-1133">Transmembrane helix</keyword>
<keyword evidence="8" id="KW-0472">Membrane</keyword>
<evidence type="ECO:0000256" key="2">
    <source>
        <dbReference type="ARBA" id="ARBA00022617"/>
    </source>
</evidence>
<evidence type="ECO:0000256" key="4">
    <source>
        <dbReference type="ARBA" id="ARBA00022982"/>
    </source>
</evidence>
<gene>
    <name evidence="10" type="ORF">LZ519_09415</name>
</gene>
<feature type="region of interest" description="Disordered" evidence="7">
    <location>
        <begin position="1"/>
        <end position="25"/>
    </location>
</feature>
<keyword evidence="3 6" id="KW-0479">Metal-binding</keyword>
<keyword evidence="1" id="KW-0813">Transport</keyword>